<evidence type="ECO:0000313" key="2">
    <source>
        <dbReference type="EMBL" id="AMN47270.1"/>
    </source>
</evidence>
<protein>
    <recommendedName>
        <fullName evidence="4">Lipoprotein</fullName>
    </recommendedName>
</protein>
<gene>
    <name evidence="2" type="ORF">ACG33_09215</name>
</gene>
<name>A0A127FCA4_STEDE</name>
<dbReference type="Pfam" id="PF11839">
    <property type="entry name" value="Alanine_zipper"/>
    <property type="match status" value="1"/>
</dbReference>
<evidence type="ECO:0000256" key="1">
    <source>
        <dbReference type="SAM" id="SignalP"/>
    </source>
</evidence>
<dbReference type="InterPro" id="IPR021793">
    <property type="entry name" value="Oprl"/>
</dbReference>
<dbReference type="Proteomes" id="UP000070250">
    <property type="component" value="Chromosome"/>
</dbReference>
<feature type="chain" id="PRO_5007448333" description="Lipoprotein" evidence="1">
    <location>
        <begin position="29"/>
        <end position="103"/>
    </location>
</feature>
<keyword evidence="3" id="KW-1185">Reference proteome</keyword>
<dbReference type="RefSeq" id="WP_066920595.1">
    <property type="nucleotide sequence ID" value="NZ_CP011971.1"/>
</dbReference>
<dbReference type="PROSITE" id="PS51257">
    <property type="entry name" value="PROKAR_LIPOPROTEIN"/>
    <property type="match status" value="1"/>
</dbReference>
<dbReference type="KEGG" id="sdf:ACG33_09215"/>
<dbReference type="AlphaFoldDB" id="A0A127FCA4"/>
<proteinExistence type="predicted"/>
<evidence type="ECO:0008006" key="4">
    <source>
        <dbReference type="Google" id="ProtNLM"/>
    </source>
</evidence>
<dbReference type="EMBL" id="CP011971">
    <property type="protein sequence ID" value="AMN47270.1"/>
    <property type="molecule type" value="Genomic_DNA"/>
</dbReference>
<accession>A0A127FCA4</accession>
<keyword evidence="1" id="KW-0732">Signal</keyword>
<reference evidence="2 3" key="1">
    <citation type="submission" date="2015-06" db="EMBL/GenBank/DDBJ databases">
        <title>A Comprehensive Approach to Explore the Metabolic and Phylogenetic Diversity of Bacterial Steroid Degradation in the Environment: Testosterone as an Example.</title>
        <authorList>
            <person name="Yang F.-C."/>
            <person name="Chen Y.-L."/>
            <person name="Yu C.-P."/>
            <person name="Tang S.-L."/>
            <person name="Wang P.-H."/>
            <person name="Ismail W."/>
            <person name="Wang C.-H."/>
            <person name="Yang C.-Y."/>
            <person name="Chiang Y.-R."/>
        </authorList>
    </citation>
    <scope>NUCLEOTIDE SEQUENCE [LARGE SCALE GENOMIC DNA]</scope>
    <source>
        <strain evidence="2 3">DSM 18526</strain>
    </source>
</reference>
<feature type="signal peptide" evidence="1">
    <location>
        <begin position="1"/>
        <end position="28"/>
    </location>
</feature>
<organism evidence="2 3">
    <name type="scientific">Steroidobacter denitrificans</name>
    <dbReference type="NCBI Taxonomy" id="465721"/>
    <lineage>
        <taxon>Bacteria</taxon>
        <taxon>Pseudomonadati</taxon>
        <taxon>Pseudomonadota</taxon>
        <taxon>Gammaproteobacteria</taxon>
        <taxon>Steroidobacterales</taxon>
        <taxon>Steroidobacteraceae</taxon>
        <taxon>Steroidobacter</taxon>
    </lineage>
</organism>
<evidence type="ECO:0000313" key="3">
    <source>
        <dbReference type="Proteomes" id="UP000070250"/>
    </source>
</evidence>
<sequence>MKKAISTALKAGVAAAVLVAASGCVSQATIDEIRATADKAVQDAAAAKAAADSAASSAQSARSAADSAQSAANQALSAAQASQACCDATNEKIDRMFKKSVSK</sequence>